<sequence length="75" mass="8159">MVEVGLHEAKTALSDLLRRVAEGEEVVITRSGEPVARLVPVQRRTPRVLGRDAGLLEVPADFDEPLPNTCSEPSI</sequence>
<evidence type="ECO:0000256" key="2">
    <source>
        <dbReference type="RuleBase" id="RU362080"/>
    </source>
</evidence>
<dbReference type="InterPro" id="IPR051416">
    <property type="entry name" value="phD-YefM_TA_antitoxins"/>
</dbReference>
<gene>
    <name evidence="3" type="ORF">ACFSJD_34910</name>
</gene>
<keyword evidence="4" id="KW-1185">Reference proteome</keyword>
<evidence type="ECO:0000256" key="1">
    <source>
        <dbReference type="ARBA" id="ARBA00009981"/>
    </source>
</evidence>
<comment type="similarity">
    <text evidence="1 2">Belongs to the phD/YefM antitoxin family.</text>
</comment>
<comment type="function">
    <text evidence="2">Antitoxin component of a type II toxin-antitoxin (TA) system.</text>
</comment>
<dbReference type="NCBIfam" id="TIGR01552">
    <property type="entry name" value="phd_fam"/>
    <property type="match status" value="1"/>
</dbReference>
<dbReference type="Pfam" id="PF02604">
    <property type="entry name" value="PhdYeFM_antitox"/>
    <property type="match status" value="1"/>
</dbReference>
<protein>
    <recommendedName>
        <fullName evidence="2">Antitoxin</fullName>
    </recommendedName>
</protein>
<dbReference type="InterPro" id="IPR036165">
    <property type="entry name" value="YefM-like_sf"/>
</dbReference>
<dbReference type="InterPro" id="IPR006442">
    <property type="entry name" value="Antitoxin_Phd/YefM"/>
</dbReference>
<proteinExistence type="inferred from homology"/>
<comment type="caution">
    <text evidence="3">The sequence shown here is derived from an EMBL/GenBank/DDBJ whole genome shotgun (WGS) entry which is preliminary data.</text>
</comment>
<dbReference type="PANTHER" id="PTHR35377">
    <property type="entry name" value="ANTITOXIN VAPB49-RELATED-RELATED"/>
    <property type="match status" value="1"/>
</dbReference>
<dbReference type="Proteomes" id="UP001597114">
    <property type="component" value="Unassembled WGS sequence"/>
</dbReference>
<dbReference type="SUPFAM" id="SSF143120">
    <property type="entry name" value="YefM-like"/>
    <property type="match status" value="1"/>
</dbReference>
<evidence type="ECO:0000313" key="4">
    <source>
        <dbReference type="Proteomes" id="UP001597114"/>
    </source>
</evidence>
<reference evidence="4" key="1">
    <citation type="journal article" date="2019" name="Int. J. Syst. Evol. Microbiol.">
        <title>The Global Catalogue of Microorganisms (GCM) 10K type strain sequencing project: providing services to taxonomists for standard genome sequencing and annotation.</title>
        <authorList>
            <consortium name="The Broad Institute Genomics Platform"/>
            <consortium name="The Broad Institute Genome Sequencing Center for Infectious Disease"/>
            <person name="Wu L."/>
            <person name="Ma J."/>
        </authorList>
    </citation>
    <scope>NUCLEOTIDE SEQUENCE [LARGE SCALE GENOMIC DNA]</scope>
    <source>
        <strain evidence="4">CCM 7043</strain>
    </source>
</reference>
<dbReference type="PANTHER" id="PTHR35377:SF7">
    <property type="entry name" value="SSL1004 PROTEIN"/>
    <property type="match status" value="1"/>
</dbReference>
<dbReference type="EMBL" id="JBHUCO010000048">
    <property type="protein sequence ID" value="MFD1522728.1"/>
    <property type="molecule type" value="Genomic_DNA"/>
</dbReference>
<dbReference type="Gene3D" id="3.40.1620.10">
    <property type="entry name" value="YefM-like domain"/>
    <property type="match status" value="1"/>
</dbReference>
<dbReference type="RefSeq" id="WP_344728831.1">
    <property type="nucleotide sequence ID" value="NZ_BAAAUS010000056.1"/>
</dbReference>
<evidence type="ECO:0000313" key="3">
    <source>
        <dbReference type="EMBL" id="MFD1522728.1"/>
    </source>
</evidence>
<name>A0ABW4F4V9_9PSEU</name>
<organism evidence="3 4">
    <name type="scientific">Pseudonocardia yunnanensis</name>
    <dbReference type="NCBI Taxonomy" id="58107"/>
    <lineage>
        <taxon>Bacteria</taxon>
        <taxon>Bacillati</taxon>
        <taxon>Actinomycetota</taxon>
        <taxon>Actinomycetes</taxon>
        <taxon>Pseudonocardiales</taxon>
        <taxon>Pseudonocardiaceae</taxon>
        <taxon>Pseudonocardia</taxon>
    </lineage>
</organism>
<accession>A0ABW4F4V9</accession>